<proteinExistence type="predicted"/>
<dbReference type="PANTHER" id="PTHR31631">
    <property type="entry name" value="PROTEIN NETWORKED 2D"/>
    <property type="match status" value="1"/>
</dbReference>
<feature type="compositionally biased region" description="Polar residues" evidence="3">
    <location>
        <begin position="119"/>
        <end position="136"/>
    </location>
</feature>
<keyword evidence="6" id="KW-1185">Reference proteome</keyword>
<reference evidence="6" key="1">
    <citation type="journal article" date="2016" name="Nat. Biotechnol.">
        <title>Sequencing wild and cultivated cassava and related species reveals extensive interspecific hybridization and genetic diversity.</title>
        <authorList>
            <person name="Bredeson J.V."/>
            <person name="Lyons J.B."/>
            <person name="Prochnik S.E."/>
            <person name="Wu G.A."/>
            <person name="Ha C.M."/>
            <person name="Edsinger-Gonzales E."/>
            <person name="Grimwood J."/>
            <person name="Schmutz J."/>
            <person name="Rabbi I.Y."/>
            <person name="Egesi C."/>
            <person name="Nauluvula P."/>
            <person name="Lebot V."/>
            <person name="Ndunguru J."/>
            <person name="Mkamilo G."/>
            <person name="Bart R.S."/>
            <person name="Setter T.L."/>
            <person name="Gleadow R.M."/>
            <person name="Kulakow P."/>
            <person name="Ferguson M.E."/>
            <person name="Rounsley S."/>
            <person name="Rokhsar D.S."/>
        </authorList>
    </citation>
    <scope>NUCLEOTIDE SEQUENCE [LARGE SCALE GENOMIC DNA]</scope>
    <source>
        <strain evidence="6">cv. AM560-2</strain>
    </source>
</reference>
<feature type="domain" description="NAB" evidence="4">
    <location>
        <begin position="10"/>
        <end position="90"/>
    </location>
</feature>
<dbReference type="InterPro" id="IPR011684">
    <property type="entry name" value="NAB"/>
</dbReference>
<name>A0A2C9WDV2_MANES</name>
<evidence type="ECO:0000259" key="4">
    <source>
        <dbReference type="PROSITE" id="PS51774"/>
    </source>
</evidence>
<dbReference type="InterPro" id="IPR056889">
    <property type="entry name" value="NET2A-D/KIP1-like_C"/>
</dbReference>
<dbReference type="InterPro" id="IPR056888">
    <property type="entry name" value="NET2A-D/KIP1-like_dom"/>
</dbReference>
<feature type="coiled-coil region" evidence="2">
    <location>
        <begin position="377"/>
        <end position="435"/>
    </location>
</feature>
<evidence type="ECO:0000313" key="5">
    <source>
        <dbReference type="EMBL" id="OAY58035.1"/>
    </source>
</evidence>
<dbReference type="Pfam" id="PF07765">
    <property type="entry name" value="KIP1"/>
    <property type="match status" value="1"/>
</dbReference>
<dbReference type="OrthoDB" id="616075at2759"/>
<dbReference type="PANTHER" id="PTHR31631:SF3">
    <property type="entry name" value="PROTEIN NETWORKED 2B"/>
    <property type="match status" value="1"/>
</dbReference>
<dbReference type="Pfam" id="PF25014">
    <property type="entry name" value="NET2A"/>
    <property type="match status" value="1"/>
</dbReference>
<dbReference type="Pfam" id="PF24918">
    <property type="entry name" value="NET2A_C"/>
    <property type="match status" value="1"/>
</dbReference>
<gene>
    <name evidence="5" type="ORF">MANES_02G144700v8</name>
</gene>
<keyword evidence="1 2" id="KW-0175">Coiled coil</keyword>
<organism evidence="5 6">
    <name type="scientific">Manihot esculenta</name>
    <name type="common">Cassava</name>
    <name type="synonym">Jatropha manihot</name>
    <dbReference type="NCBI Taxonomy" id="3983"/>
    <lineage>
        <taxon>Eukaryota</taxon>
        <taxon>Viridiplantae</taxon>
        <taxon>Streptophyta</taxon>
        <taxon>Embryophyta</taxon>
        <taxon>Tracheophyta</taxon>
        <taxon>Spermatophyta</taxon>
        <taxon>Magnoliopsida</taxon>
        <taxon>eudicotyledons</taxon>
        <taxon>Gunneridae</taxon>
        <taxon>Pentapetalae</taxon>
        <taxon>rosids</taxon>
        <taxon>fabids</taxon>
        <taxon>Malpighiales</taxon>
        <taxon>Euphorbiaceae</taxon>
        <taxon>Crotonoideae</taxon>
        <taxon>Manihoteae</taxon>
        <taxon>Manihot</taxon>
    </lineage>
</organism>
<feature type="region of interest" description="Disordered" evidence="3">
    <location>
        <begin position="161"/>
        <end position="183"/>
    </location>
</feature>
<dbReference type="STRING" id="3983.A0A2C9WDV2"/>
<dbReference type="GO" id="GO:0003779">
    <property type="term" value="F:actin binding"/>
    <property type="evidence" value="ECO:0007669"/>
    <property type="project" value="InterPro"/>
</dbReference>
<comment type="caution">
    <text evidence="5">The sequence shown here is derived from an EMBL/GenBank/DDBJ whole genome shotgun (WGS) entry which is preliminary data.</text>
</comment>
<dbReference type="OMA" id="WEFENEI"/>
<protein>
    <recommendedName>
        <fullName evidence="4">NAB domain-containing protein</fullName>
    </recommendedName>
</protein>
<dbReference type="Proteomes" id="UP000091857">
    <property type="component" value="Chromosome 2"/>
</dbReference>
<evidence type="ECO:0000256" key="3">
    <source>
        <dbReference type="SAM" id="MobiDB-lite"/>
    </source>
</evidence>
<accession>A0A2C9WDV2</accession>
<evidence type="ECO:0000313" key="6">
    <source>
        <dbReference type="Proteomes" id="UP000091857"/>
    </source>
</evidence>
<dbReference type="Gramene" id="Manes.02G144700.1.v8.1">
    <property type="protein sequence ID" value="Manes.02G144700.1.v8.1.CDS"/>
    <property type="gene ID" value="Manes.02G144700.v8.1"/>
</dbReference>
<dbReference type="EMBL" id="CM004388">
    <property type="protein sequence ID" value="OAY58035.1"/>
    <property type="molecule type" value="Genomic_DNA"/>
</dbReference>
<feature type="coiled-coil region" evidence="2">
    <location>
        <begin position="184"/>
        <end position="280"/>
    </location>
</feature>
<feature type="region of interest" description="Disordered" evidence="3">
    <location>
        <begin position="119"/>
        <end position="141"/>
    </location>
</feature>
<feature type="region of interest" description="Disordered" evidence="3">
    <location>
        <begin position="458"/>
        <end position="510"/>
    </location>
</feature>
<evidence type="ECO:0000256" key="1">
    <source>
        <dbReference type="ARBA" id="ARBA00023054"/>
    </source>
</evidence>
<evidence type="ECO:0000256" key="2">
    <source>
        <dbReference type="SAM" id="Coils"/>
    </source>
</evidence>
<dbReference type="AlphaFoldDB" id="A0A2C9WDV2"/>
<dbReference type="PROSITE" id="PS51774">
    <property type="entry name" value="NAB"/>
    <property type="match status" value="1"/>
</dbReference>
<feature type="compositionally biased region" description="Basic and acidic residues" evidence="3">
    <location>
        <begin position="482"/>
        <end position="506"/>
    </location>
</feature>
<sequence>MLQRAATNAYSWWCASHIRTKQSKWLEQNLQDMEEKVTSMLKIIENNGDTFSQRVDMYYRKRPELIEHVEDSYRAYRALAERYDHLSREMQSANRTIAAVFPEQVHYDMDDYDDDQANIPRSTSSDDPGMPSNTFKRNIPKVPTMPKREFRTRSMILAKREREQLNGTPSPVKSPAPPSSGLRQEEAIAEIEKIQKVILALQTEREFVQSIYERSYAKRSKIDKQITDMQAKLSRLQDEFGIVNVIEDNEARTLMAATALKSCQENLVKLQEKQDQSTQEATVESRRIKEMIKTFSHLQGEFHSNVPDLEVATVEEEAESEDTDQLNTELLRQKIKKELETDSNSSLTVMQLAAKIDELVEKVVSIETAVSSQNALMNVLRSEADGFQDHIKTLEDEKEILKENSEDMSNRLKELEEEMQRVKNLDQNVKEKNMSLQSQFTEASCHIDHLSVKLQTVKPDEGVENGGMIKKEVAAPDAEIDGESKENGEKEEKKEEKPDGKKDLSHTDTNLDNLAEQLENDEEEDLPKWRRHFASGLEDREKLLLEDYILVLRNYKDVRKRLGDVEKKNRDGFFELALQIRELKSAISVRDEEIQSLRKLSPHPKNEDENNDINTTKDKYSVHAASPESTIMAPSVQDSSHSNFASPQQPIIESAHEHQIESRRRMRELAALDNKSDTKETANDGIKMRSVETIHVGSAIEEKIRSDIDALLEENLEFWLRFSSSFHQIQKFHTSVQDLKTELAKLSLNRNQDATSKTLISEARPIYKHLRQIHTELTLWLETNAVLKEELHGRYASLCSIQEELTRVTSETSKSEDTELSRYQAAKFQGELLNMKQENKKVAGELEAGVDRVSNLKDEVEKTVLKMDEELGFSEDKPRSFRSRIPLRSFLFGSKLKKHKRQKSASIFSCAFPEFDELGNGNMPLEEPPQ</sequence>